<keyword evidence="2" id="KW-1185">Reference proteome</keyword>
<proteinExistence type="predicted"/>
<organism evidence="1 2">
    <name type="scientific">Triticum turgidum subsp. durum</name>
    <name type="common">Durum wheat</name>
    <name type="synonym">Triticum durum</name>
    <dbReference type="NCBI Taxonomy" id="4567"/>
    <lineage>
        <taxon>Eukaryota</taxon>
        <taxon>Viridiplantae</taxon>
        <taxon>Streptophyta</taxon>
        <taxon>Embryophyta</taxon>
        <taxon>Tracheophyta</taxon>
        <taxon>Spermatophyta</taxon>
        <taxon>Magnoliopsida</taxon>
        <taxon>Liliopsida</taxon>
        <taxon>Poales</taxon>
        <taxon>Poaceae</taxon>
        <taxon>BOP clade</taxon>
        <taxon>Pooideae</taxon>
        <taxon>Triticodae</taxon>
        <taxon>Triticeae</taxon>
        <taxon>Triticinae</taxon>
        <taxon>Triticum</taxon>
    </lineage>
</organism>
<dbReference type="Gramene" id="TRITD4Av1G169760.2">
    <property type="protein sequence ID" value="TRITD4Av1G169760.2"/>
    <property type="gene ID" value="TRITD4Av1G169760"/>
</dbReference>
<dbReference type="PANTHER" id="PTHR33115:SF25">
    <property type="entry name" value="CONDENSIN COMPLEX SUBUNIT 1 C-TERMINAL DOMAIN-CONTAINING PROTEIN"/>
    <property type="match status" value="1"/>
</dbReference>
<name>A0A9R0SF68_TRITD</name>
<accession>A0A9R0SF68</accession>
<dbReference type="AlphaFoldDB" id="A0A9R0SF68"/>
<dbReference type="PANTHER" id="PTHR33115">
    <property type="entry name" value="ARM REPEAT SUPERFAMILY PROTEIN"/>
    <property type="match status" value="1"/>
</dbReference>
<dbReference type="OMA" id="ERSAPMI"/>
<protein>
    <submittedName>
        <fullName evidence="1">Uncharacterized protein</fullName>
    </submittedName>
</protein>
<reference evidence="1 2" key="1">
    <citation type="submission" date="2017-09" db="EMBL/GenBank/DDBJ databases">
        <authorList>
            <consortium name="International Durum Wheat Genome Sequencing Consortium (IDWGSC)"/>
            <person name="Milanesi L."/>
        </authorList>
    </citation>
    <scope>NUCLEOTIDE SEQUENCE [LARGE SCALE GENOMIC DNA]</scope>
    <source>
        <strain evidence="2">cv. Svevo</strain>
    </source>
</reference>
<dbReference type="EMBL" id="LT934117">
    <property type="protein sequence ID" value="VAH93904.1"/>
    <property type="molecule type" value="Genomic_DNA"/>
</dbReference>
<evidence type="ECO:0000313" key="2">
    <source>
        <dbReference type="Proteomes" id="UP000324705"/>
    </source>
</evidence>
<sequence>MEGLKVTAGKTLALLSKTATMSGLVVREYENIVELLDAKNKIIYSTIAAEILENLCSRHQMDKEHVKTILLPKVTEASQSNVSASGDDAEQQQLCILGNDEEKKLSDHRSQTKLTDQANEEQTAMMELQEAFLSLTLAICSELISADDFNVVALTIVPAEGVFVAKLKTIVEENCEATANSLRIVKLCGRIAVTVMRHGQYSAHFKNQKFMETLSKAPGIMSSLESYMLFAGTDCGAKKTARPLLS</sequence>
<gene>
    <name evidence="1" type="ORF">TRITD_4Av1G169760</name>
</gene>
<dbReference type="Proteomes" id="UP000324705">
    <property type="component" value="Chromosome 4A"/>
</dbReference>
<evidence type="ECO:0000313" key="1">
    <source>
        <dbReference type="EMBL" id="VAH93904.1"/>
    </source>
</evidence>